<dbReference type="Pfam" id="PF00326">
    <property type="entry name" value="Peptidase_S9"/>
    <property type="match status" value="1"/>
</dbReference>
<keyword evidence="2" id="KW-0378">Hydrolase</keyword>
<dbReference type="GO" id="GO:0008236">
    <property type="term" value="F:serine-type peptidase activity"/>
    <property type="evidence" value="ECO:0007669"/>
    <property type="project" value="InterPro"/>
</dbReference>
<feature type="domain" description="Peptidase S9 prolyl oligopeptidase catalytic" evidence="1">
    <location>
        <begin position="128"/>
        <end position="235"/>
    </location>
</feature>
<dbReference type="GO" id="GO:0006508">
    <property type="term" value="P:proteolysis"/>
    <property type="evidence" value="ECO:0007669"/>
    <property type="project" value="InterPro"/>
</dbReference>
<dbReference type="SUPFAM" id="SSF53474">
    <property type="entry name" value="alpha/beta-Hydrolases"/>
    <property type="match status" value="1"/>
</dbReference>
<dbReference type="InterPro" id="IPR001375">
    <property type="entry name" value="Peptidase_S9_cat"/>
</dbReference>
<evidence type="ECO:0000259" key="1">
    <source>
        <dbReference type="Pfam" id="PF00326"/>
    </source>
</evidence>
<evidence type="ECO:0000313" key="2">
    <source>
        <dbReference type="EMBL" id="MDC8013274.1"/>
    </source>
</evidence>
<proteinExistence type="predicted"/>
<organism evidence="2 3">
    <name type="scientific">Tahibacter soli</name>
    <dbReference type="NCBI Taxonomy" id="2983605"/>
    <lineage>
        <taxon>Bacteria</taxon>
        <taxon>Pseudomonadati</taxon>
        <taxon>Pseudomonadota</taxon>
        <taxon>Gammaproteobacteria</taxon>
        <taxon>Lysobacterales</taxon>
        <taxon>Rhodanobacteraceae</taxon>
        <taxon>Tahibacter</taxon>
    </lineage>
</organism>
<dbReference type="RefSeq" id="WP_263545484.1">
    <property type="nucleotide sequence ID" value="NZ_JAOVZO020000017.1"/>
</dbReference>
<dbReference type="AlphaFoldDB" id="A0A9X4BKJ4"/>
<dbReference type="EMBL" id="JAOVZO020000017">
    <property type="protein sequence ID" value="MDC8013274.1"/>
    <property type="molecule type" value="Genomic_DNA"/>
</dbReference>
<dbReference type="PANTHER" id="PTHR12277:SF79">
    <property type="entry name" value="XAA-PRO DIPEPTIDYL-PEPTIDASE-RELATED"/>
    <property type="match status" value="1"/>
</dbReference>
<sequence length="268" mass="29286">MRRLAIIALVAACCAYALYAGLFWRQQRYLLFPIASPERHALRAPLPQYGRLVELPASFGTARAVFLRGPQGVAPAVVYTHGNGEIVDQHVRGFDAIRALGFHVLLVEYPGYGGADGETSLENIAQASVAAYDWLVRQPDVDRERVVAMGKSLGGAAAAELTRHRPVRALVLQSTFTAVADFASQLYLPAWLVRDPFDSVARLRAFAGPVLVTHGRRDELIPFAHGERLAAAARAATSRWYDCGHNDCPYEGADYLALLGNFLQKAVK</sequence>
<reference evidence="2" key="1">
    <citation type="submission" date="2023-02" db="EMBL/GenBank/DDBJ databases">
        <title>Tahibacter soli sp. nov. isolated from soil.</title>
        <authorList>
            <person name="Baek J.H."/>
            <person name="Lee J.K."/>
            <person name="Choi D.G."/>
            <person name="Jeon C.O."/>
        </authorList>
    </citation>
    <scope>NUCLEOTIDE SEQUENCE</scope>
    <source>
        <strain evidence="2">BL</strain>
    </source>
</reference>
<protein>
    <submittedName>
        <fullName evidence="2">Alpha/beta fold hydrolase</fullName>
    </submittedName>
</protein>
<dbReference type="Proteomes" id="UP001139971">
    <property type="component" value="Unassembled WGS sequence"/>
</dbReference>
<keyword evidence="3" id="KW-1185">Reference proteome</keyword>
<dbReference type="PANTHER" id="PTHR12277">
    <property type="entry name" value="ALPHA/BETA HYDROLASE DOMAIN-CONTAINING PROTEIN"/>
    <property type="match status" value="1"/>
</dbReference>
<accession>A0A9X4BKJ4</accession>
<name>A0A9X4BKJ4_9GAMM</name>
<gene>
    <name evidence="2" type="ORF">OD750_012060</name>
</gene>
<dbReference type="InterPro" id="IPR029058">
    <property type="entry name" value="AB_hydrolase_fold"/>
</dbReference>
<dbReference type="Gene3D" id="3.40.50.1820">
    <property type="entry name" value="alpha/beta hydrolase"/>
    <property type="match status" value="1"/>
</dbReference>
<comment type="caution">
    <text evidence="2">The sequence shown here is derived from an EMBL/GenBank/DDBJ whole genome shotgun (WGS) entry which is preliminary data.</text>
</comment>
<evidence type="ECO:0000313" key="3">
    <source>
        <dbReference type="Proteomes" id="UP001139971"/>
    </source>
</evidence>